<dbReference type="SMART" id="SM00342">
    <property type="entry name" value="HTH_ARAC"/>
    <property type="match status" value="1"/>
</dbReference>
<sequence length="297" mass="34812">MQNQSIHTFYNNYIANKEIETNSFLGYFDMLLWKDFKNDLSACKTLQRKHVYKIALINGQATYHSNDQIYHVSGKNIIFINPLTRCSFSTEDLNFDARYCIFNEDFLRGTDKVSISDYPVFSGEDLFIRSLQNNEYDDLVQLYELIHIESKSTYLFKEQVIRNKLFDIIHYTQKLDPSLTIKSLHSKDLYDHFMGILEFEFTDINISNPLNDKSPSYFADRLNTSLSRLTRASKAATGKTTQDLIHERIVTEANIMLRHSAYTMKEIAWSLGFQEVSHFLNFYKRKTGNTPLSFRNK</sequence>
<dbReference type="PANTHER" id="PTHR43280">
    <property type="entry name" value="ARAC-FAMILY TRANSCRIPTIONAL REGULATOR"/>
    <property type="match status" value="1"/>
</dbReference>
<keyword evidence="1" id="KW-0805">Transcription regulation</keyword>
<keyword evidence="2" id="KW-0238">DNA-binding</keyword>
<dbReference type="InterPro" id="IPR009057">
    <property type="entry name" value="Homeodomain-like_sf"/>
</dbReference>
<dbReference type="PANTHER" id="PTHR43280:SF32">
    <property type="entry name" value="TRANSCRIPTIONAL REGULATORY PROTEIN"/>
    <property type="match status" value="1"/>
</dbReference>
<accession>A0ABS1FUZ9</accession>
<dbReference type="InterPro" id="IPR018060">
    <property type="entry name" value="HTH_AraC"/>
</dbReference>
<dbReference type="EMBL" id="JAENHK010000010">
    <property type="protein sequence ID" value="MBK1896232.1"/>
    <property type="molecule type" value="Genomic_DNA"/>
</dbReference>
<organism evidence="5 6">
    <name type="scientific">Chryseobacterium paridis</name>
    <dbReference type="NCBI Taxonomy" id="2800328"/>
    <lineage>
        <taxon>Bacteria</taxon>
        <taxon>Pseudomonadati</taxon>
        <taxon>Bacteroidota</taxon>
        <taxon>Flavobacteriia</taxon>
        <taxon>Flavobacteriales</taxon>
        <taxon>Weeksellaceae</taxon>
        <taxon>Chryseobacterium group</taxon>
        <taxon>Chryseobacterium</taxon>
    </lineage>
</organism>
<evidence type="ECO:0000256" key="2">
    <source>
        <dbReference type="ARBA" id="ARBA00023125"/>
    </source>
</evidence>
<evidence type="ECO:0000256" key="1">
    <source>
        <dbReference type="ARBA" id="ARBA00023015"/>
    </source>
</evidence>
<gene>
    <name evidence="5" type="ORF">JHL15_10750</name>
</gene>
<keyword evidence="3" id="KW-0804">Transcription</keyword>
<keyword evidence="6" id="KW-1185">Reference proteome</keyword>
<proteinExistence type="predicted"/>
<evidence type="ECO:0000313" key="6">
    <source>
        <dbReference type="Proteomes" id="UP000628669"/>
    </source>
</evidence>
<name>A0ABS1FUZ9_9FLAO</name>
<dbReference type="RefSeq" id="WP_200245670.1">
    <property type="nucleotide sequence ID" value="NZ_JAENHK010000010.1"/>
</dbReference>
<evidence type="ECO:0000313" key="5">
    <source>
        <dbReference type="EMBL" id="MBK1896232.1"/>
    </source>
</evidence>
<evidence type="ECO:0000256" key="3">
    <source>
        <dbReference type="ARBA" id="ARBA00023163"/>
    </source>
</evidence>
<reference evidence="6" key="1">
    <citation type="submission" date="2021-01" db="EMBL/GenBank/DDBJ databases">
        <title>Genome public.</title>
        <authorList>
            <person name="Liu C."/>
            <person name="Sun Q."/>
        </authorList>
    </citation>
    <scope>NUCLEOTIDE SEQUENCE [LARGE SCALE GENOMIC DNA]</scope>
    <source>
        <strain evidence="6">YIM B02567</strain>
    </source>
</reference>
<dbReference type="Gene3D" id="1.10.10.60">
    <property type="entry name" value="Homeodomain-like"/>
    <property type="match status" value="1"/>
</dbReference>
<dbReference type="Pfam" id="PF12833">
    <property type="entry name" value="HTH_18"/>
    <property type="match status" value="1"/>
</dbReference>
<protein>
    <submittedName>
        <fullName evidence="5">AraC family transcriptional regulator</fullName>
    </submittedName>
</protein>
<dbReference type="PROSITE" id="PS01124">
    <property type="entry name" value="HTH_ARAC_FAMILY_2"/>
    <property type="match status" value="1"/>
</dbReference>
<feature type="domain" description="HTH araC/xylS-type" evidence="4">
    <location>
        <begin position="218"/>
        <end position="297"/>
    </location>
</feature>
<dbReference type="Proteomes" id="UP000628669">
    <property type="component" value="Unassembled WGS sequence"/>
</dbReference>
<dbReference type="SUPFAM" id="SSF46689">
    <property type="entry name" value="Homeodomain-like"/>
    <property type="match status" value="1"/>
</dbReference>
<comment type="caution">
    <text evidence="5">The sequence shown here is derived from an EMBL/GenBank/DDBJ whole genome shotgun (WGS) entry which is preliminary data.</text>
</comment>
<evidence type="ECO:0000259" key="4">
    <source>
        <dbReference type="PROSITE" id="PS01124"/>
    </source>
</evidence>